<comment type="caution">
    <text evidence="3">The sequence shown here is derived from an EMBL/GenBank/DDBJ whole genome shotgun (WGS) entry which is preliminary data.</text>
</comment>
<keyword evidence="1" id="KW-0863">Zinc-finger</keyword>
<dbReference type="PROSITE" id="PS50114">
    <property type="entry name" value="GATA_ZN_FINGER_2"/>
    <property type="match status" value="1"/>
</dbReference>
<dbReference type="Gene3D" id="3.30.50.10">
    <property type="entry name" value="Erythroid Transcription Factor GATA-1, subunit A"/>
    <property type="match status" value="1"/>
</dbReference>
<dbReference type="InterPro" id="IPR000679">
    <property type="entry name" value="Znf_GATA"/>
</dbReference>
<dbReference type="GO" id="GO:0043565">
    <property type="term" value="F:sequence-specific DNA binding"/>
    <property type="evidence" value="ECO:0007669"/>
    <property type="project" value="InterPro"/>
</dbReference>
<keyword evidence="1" id="KW-0479">Metal-binding</keyword>
<sequence>MTREGGQGPYGGIGCQHSARADFLENASNIVMTSPSSTRFLNHFESLGHGCGTSKPQCPPYHPDPRLVAFSDIYPFAPSTSQASKSSAHRREVEIVYTDESSTRLSDRVRRKCFNCSGTDTRTWRRSSLTPGKVLCNKCGLYERAHSRHRPAEQKRGMSTSIICLTPPYASPLPAYNTEAAELPPIQPGYGYGHENVLPSIQTWVEQNAYVV</sequence>
<keyword evidence="4" id="KW-1185">Reference proteome</keyword>
<dbReference type="Proteomes" id="UP001049176">
    <property type="component" value="Chromosome 2"/>
</dbReference>
<protein>
    <recommendedName>
        <fullName evidence="2">GATA-type domain-containing protein</fullName>
    </recommendedName>
</protein>
<evidence type="ECO:0000313" key="4">
    <source>
        <dbReference type="Proteomes" id="UP001049176"/>
    </source>
</evidence>
<dbReference type="GeneID" id="66073264"/>
<dbReference type="SMART" id="SM00401">
    <property type="entry name" value="ZnF_GATA"/>
    <property type="match status" value="1"/>
</dbReference>
<organism evidence="3 4">
    <name type="scientific">Marasmius oreades</name>
    <name type="common">fairy-ring Marasmius</name>
    <dbReference type="NCBI Taxonomy" id="181124"/>
    <lineage>
        <taxon>Eukaryota</taxon>
        <taxon>Fungi</taxon>
        <taxon>Dikarya</taxon>
        <taxon>Basidiomycota</taxon>
        <taxon>Agaricomycotina</taxon>
        <taxon>Agaricomycetes</taxon>
        <taxon>Agaricomycetidae</taxon>
        <taxon>Agaricales</taxon>
        <taxon>Marasmiineae</taxon>
        <taxon>Marasmiaceae</taxon>
        <taxon>Marasmius</taxon>
    </lineage>
</organism>
<feature type="domain" description="GATA-type" evidence="2">
    <location>
        <begin position="107"/>
        <end position="162"/>
    </location>
</feature>
<dbReference type="PROSITE" id="PS51257">
    <property type="entry name" value="PROKAR_LIPOPROTEIN"/>
    <property type="match status" value="1"/>
</dbReference>
<dbReference type="GO" id="GO:0006355">
    <property type="term" value="P:regulation of DNA-templated transcription"/>
    <property type="evidence" value="ECO:0007669"/>
    <property type="project" value="InterPro"/>
</dbReference>
<dbReference type="CDD" id="cd00202">
    <property type="entry name" value="ZnF_GATA"/>
    <property type="match status" value="1"/>
</dbReference>
<accession>A0A9P8ACU0</accession>
<dbReference type="KEGG" id="more:E1B28_004188"/>
<evidence type="ECO:0000259" key="2">
    <source>
        <dbReference type="PROSITE" id="PS50114"/>
    </source>
</evidence>
<gene>
    <name evidence="3" type="ORF">E1B28_004188</name>
</gene>
<dbReference type="Pfam" id="PF00320">
    <property type="entry name" value="GATA"/>
    <property type="match status" value="1"/>
</dbReference>
<dbReference type="GO" id="GO:0008270">
    <property type="term" value="F:zinc ion binding"/>
    <property type="evidence" value="ECO:0007669"/>
    <property type="project" value="UniProtKB-KW"/>
</dbReference>
<dbReference type="AlphaFoldDB" id="A0A9P8ACU0"/>
<keyword evidence="1" id="KW-0862">Zinc</keyword>
<reference evidence="3" key="1">
    <citation type="journal article" date="2021" name="Genome Biol. Evol.">
        <title>The assembled and annotated genome of the fairy-ring fungus Marasmius oreades.</title>
        <authorList>
            <person name="Hiltunen M."/>
            <person name="Ament-Velasquez S.L."/>
            <person name="Johannesson H."/>
        </authorList>
    </citation>
    <scope>NUCLEOTIDE SEQUENCE</scope>
    <source>
        <strain evidence="3">03SP1</strain>
    </source>
</reference>
<evidence type="ECO:0000256" key="1">
    <source>
        <dbReference type="PROSITE-ProRule" id="PRU00094"/>
    </source>
</evidence>
<dbReference type="InterPro" id="IPR013088">
    <property type="entry name" value="Znf_NHR/GATA"/>
</dbReference>
<dbReference type="EMBL" id="CM032182">
    <property type="protein sequence ID" value="KAG7096778.1"/>
    <property type="molecule type" value="Genomic_DNA"/>
</dbReference>
<proteinExistence type="predicted"/>
<dbReference type="SUPFAM" id="SSF57716">
    <property type="entry name" value="Glucocorticoid receptor-like (DNA-binding domain)"/>
    <property type="match status" value="1"/>
</dbReference>
<dbReference type="OrthoDB" id="515401at2759"/>
<dbReference type="RefSeq" id="XP_043013248.1">
    <property type="nucleotide sequence ID" value="XM_043148648.1"/>
</dbReference>
<evidence type="ECO:0000313" key="3">
    <source>
        <dbReference type="EMBL" id="KAG7096778.1"/>
    </source>
</evidence>
<name>A0A9P8ACU0_9AGAR</name>